<name>A0A5J4VUT1_9EUKA</name>
<protein>
    <submittedName>
        <fullName evidence="1">Uncharacterized protein</fullName>
    </submittedName>
</protein>
<gene>
    <name evidence="1" type="ORF">EZS28_017999</name>
</gene>
<evidence type="ECO:0000313" key="2">
    <source>
        <dbReference type="Proteomes" id="UP000324800"/>
    </source>
</evidence>
<dbReference type="EMBL" id="SNRW01004789">
    <property type="protein sequence ID" value="KAA6386474.1"/>
    <property type="molecule type" value="Genomic_DNA"/>
</dbReference>
<organism evidence="1 2">
    <name type="scientific">Streblomastix strix</name>
    <dbReference type="NCBI Taxonomy" id="222440"/>
    <lineage>
        <taxon>Eukaryota</taxon>
        <taxon>Metamonada</taxon>
        <taxon>Preaxostyla</taxon>
        <taxon>Oxymonadida</taxon>
        <taxon>Streblomastigidae</taxon>
        <taxon>Streblomastix</taxon>
    </lineage>
</organism>
<dbReference type="AlphaFoldDB" id="A0A5J4VUT1"/>
<proteinExistence type="predicted"/>
<accession>A0A5J4VUT1</accession>
<dbReference type="Proteomes" id="UP000324800">
    <property type="component" value="Unassembled WGS sequence"/>
</dbReference>
<sequence>MVQNLQKRSVCAESCMRIVGTVASLILLCVITHPGQVTLAARDFYVNTRSVYDICNIWCRGAQYVKGHTKLPSYLTEENQKQVTDKIKEDLHRKCKITQINIRDRLTNARTSEIALALNRS</sequence>
<comment type="caution">
    <text evidence="1">The sequence shown here is derived from an EMBL/GenBank/DDBJ whole genome shotgun (WGS) entry which is preliminary data.</text>
</comment>
<evidence type="ECO:0000313" key="1">
    <source>
        <dbReference type="EMBL" id="KAA6386474.1"/>
    </source>
</evidence>
<reference evidence="1 2" key="1">
    <citation type="submission" date="2019-03" db="EMBL/GenBank/DDBJ databases">
        <title>Single cell metagenomics reveals metabolic interactions within the superorganism composed of flagellate Streblomastix strix and complex community of Bacteroidetes bacteria on its surface.</title>
        <authorList>
            <person name="Treitli S.C."/>
            <person name="Kolisko M."/>
            <person name="Husnik F."/>
            <person name="Keeling P."/>
            <person name="Hampl V."/>
        </authorList>
    </citation>
    <scope>NUCLEOTIDE SEQUENCE [LARGE SCALE GENOMIC DNA]</scope>
    <source>
        <strain evidence="1">ST1C</strain>
    </source>
</reference>